<dbReference type="AlphaFoldDB" id="A0A146KIP8"/>
<dbReference type="PANTHER" id="PTHR11774">
    <property type="entry name" value="GERANYLGERANYL TRANSFERASE TYPE BETA SUBUNIT"/>
    <property type="match status" value="1"/>
</dbReference>
<accession>A0A146KIP8</accession>
<dbReference type="Gene3D" id="1.50.10.20">
    <property type="match status" value="1"/>
</dbReference>
<keyword evidence="6" id="KW-0677">Repeat</keyword>
<dbReference type="GO" id="GO:0005953">
    <property type="term" value="C:CAAX-protein geranylgeranyltransferase complex"/>
    <property type="evidence" value="ECO:0007669"/>
    <property type="project" value="TreeGrafter"/>
</dbReference>
<evidence type="ECO:0000256" key="7">
    <source>
        <dbReference type="ARBA" id="ARBA00022833"/>
    </source>
</evidence>
<keyword evidence="3" id="KW-0637">Prenyltransferase</keyword>
<evidence type="ECO:0000256" key="2">
    <source>
        <dbReference type="ARBA" id="ARBA00010497"/>
    </source>
</evidence>
<evidence type="ECO:0000313" key="9">
    <source>
        <dbReference type="EMBL" id="JAP95296.1"/>
    </source>
</evidence>
<protein>
    <recommendedName>
        <fullName evidence="8">Prenyltransferase alpha-alpha toroid domain-containing protein</fullName>
    </recommendedName>
</protein>
<evidence type="ECO:0000256" key="5">
    <source>
        <dbReference type="ARBA" id="ARBA00022723"/>
    </source>
</evidence>
<dbReference type="GO" id="GO:0004662">
    <property type="term" value="F:CAAX-protein geranylgeranyltransferase activity"/>
    <property type="evidence" value="ECO:0007669"/>
    <property type="project" value="TreeGrafter"/>
</dbReference>
<evidence type="ECO:0000256" key="4">
    <source>
        <dbReference type="ARBA" id="ARBA00022679"/>
    </source>
</evidence>
<sequence>FMKIKIEDIHVLRIMKTTLSLIDSDGCAESYLPNAYSDSRNMSSAWIIIYIMVKTNIDLIQKANLKELILQKQSQTLQYVQKCKSYSNAYSMSPCSEEHGGGFLLSLIPQILCQKVMKLLDLPEVELDVSDDFIMRLFQRNELLWNGRPNKPECLCYILWSFGAVHLLKLNHLVDSTAMKNNILLRQFRMKPSAAEELVIKMTKVKKLEDCSSKQDFAAYLMDKYGSIYVGFVQAEDKPDLMHSYAALVGWFVVNGGDFDFTTL</sequence>
<dbReference type="Pfam" id="PF00432">
    <property type="entry name" value="Prenyltrans"/>
    <property type="match status" value="1"/>
</dbReference>
<keyword evidence="5" id="KW-0479">Metal-binding</keyword>
<dbReference type="SUPFAM" id="SSF48239">
    <property type="entry name" value="Terpenoid cyclases/Protein prenyltransferases"/>
    <property type="match status" value="1"/>
</dbReference>
<feature type="non-terminal residue" evidence="9">
    <location>
        <position position="264"/>
    </location>
</feature>
<feature type="domain" description="Prenyltransferase alpha-alpha toroid" evidence="8">
    <location>
        <begin position="7"/>
        <end position="251"/>
    </location>
</feature>
<evidence type="ECO:0000256" key="1">
    <source>
        <dbReference type="ARBA" id="ARBA00001947"/>
    </source>
</evidence>
<feature type="non-terminal residue" evidence="9">
    <location>
        <position position="1"/>
    </location>
</feature>
<gene>
    <name evidence="9" type="ORF">TPC1_11762</name>
</gene>
<proteinExistence type="inferred from homology"/>
<reference evidence="9" key="1">
    <citation type="submission" date="2015-07" db="EMBL/GenBank/DDBJ databases">
        <title>Adaptation to a free-living lifestyle via gene acquisitions in the diplomonad Trepomonas sp. PC1.</title>
        <authorList>
            <person name="Xu F."/>
            <person name="Jerlstrom-Hultqvist J."/>
            <person name="Kolisko M."/>
            <person name="Simpson A.G.B."/>
            <person name="Roger A.J."/>
            <person name="Svard S.G."/>
            <person name="Andersson J.O."/>
        </authorList>
    </citation>
    <scope>NUCLEOTIDE SEQUENCE</scope>
    <source>
        <strain evidence="9">PC1</strain>
    </source>
</reference>
<keyword evidence="4" id="KW-0808">Transferase</keyword>
<organism evidence="9">
    <name type="scientific">Trepomonas sp. PC1</name>
    <dbReference type="NCBI Taxonomy" id="1076344"/>
    <lineage>
        <taxon>Eukaryota</taxon>
        <taxon>Metamonada</taxon>
        <taxon>Diplomonadida</taxon>
        <taxon>Hexamitidae</taxon>
        <taxon>Hexamitinae</taxon>
        <taxon>Trepomonas</taxon>
    </lineage>
</organism>
<keyword evidence="7" id="KW-0862">Zinc</keyword>
<comment type="similarity">
    <text evidence="2">Belongs to the protein prenyltransferase subunit beta family.</text>
</comment>
<dbReference type="PANTHER" id="PTHR11774:SF4">
    <property type="entry name" value="GERANYLGERANYL TRANSFERASE TYPE-1 SUBUNIT BETA"/>
    <property type="match status" value="1"/>
</dbReference>
<dbReference type="InterPro" id="IPR001330">
    <property type="entry name" value="Prenyltrans"/>
</dbReference>
<evidence type="ECO:0000256" key="6">
    <source>
        <dbReference type="ARBA" id="ARBA00022737"/>
    </source>
</evidence>
<dbReference type="GO" id="GO:0046872">
    <property type="term" value="F:metal ion binding"/>
    <property type="evidence" value="ECO:0007669"/>
    <property type="project" value="UniProtKB-KW"/>
</dbReference>
<dbReference type="InterPro" id="IPR008930">
    <property type="entry name" value="Terpenoid_cyclase/PrenylTrfase"/>
</dbReference>
<evidence type="ECO:0000259" key="8">
    <source>
        <dbReference type="Pfam" id="PF00432"/>
    </source>
</evidence>
<name>A0A146KIP8_9EUKA</name>
<comment type="cofactor">
    <cofactor evidence="1">
        <name>Zn(2+)</name>
        <dbReference type="ChEBI" id="CHEBI:29105"/>
    </cofactor>
</comment>
<evidence type="ECO:0000256" key="3">
    <source>
        <dbReference type="ARBA" id="ARBA00022602"/>
    </source>
</evidence>
<dbReference type="InterPro" id="IPR045089">
    <property type="entry name" value="PGGT1B-like"/>
</dbReference>
<dbReference type="EMBL" id="GDID01001310">
    <property type="protein sequence ID" value="JAP95296.1"/>
    <property type="molecule type" value="Transcribed_RNA"/>
</dbReference>